<gene>
    <name evidence="2" type="ORF">DI564_08690</name>
</gene>
<evidence type="ECO:0000313" key="3">
    <source>
        <dbReference type="Proteomes" id="UP000249046"/>
    </source>
</evidence>
<feature type="signal peptide" evidence="1">
    <location>
        <begin position="1"/>
        <end position="19"/>
    </location>
</feature>
<comment type="caution">
    <text evidence="2">The sequence shown here is derived from an EMBL/GenBank/DDBJ whole genome shotgun (WGS) entry which is preliminary data.</text>
</comment>
<feature type="chain" id="PRO_5016073028" description="DUF4340 domain-containing protein" evidence="1">
    <location>
        <begin position="20"/>
        <end position="267"/>
    </location>
</feature>
<dbReference type="Proteomes" id="UP000249046">
    <property type="component" value="Unassembled WGS sequence"/>
</dbReference>
<accession>A0A2W5KEW2</accession>
<reference evidence="2 3" key="1">
    <citation type="submission" date="2017-08" db="EMBL/GenBank/DDBJ databases">
        <title>Infants hospitalized years apart are colonized by the same room-sourced microbial strains.</title>
        <authorList>
            <person name="Brooks B."/>
            <person name="Olm M.R."/>
            <person name="Firek B.A."/>
            <person name="Baker R."/>
            <person name="Thomas B.C."/>
            <person name="Morowitz M.J."/>
            <person name="Banfield J.F."/>
        </authorList>
    </citation>
    <scope>NUCLEOTIDE SEQUENCE [LARGE SCALE GENOMIC DNA]</scope>
    <source>
        <strain evidence="2">S2_005_003_R2_42</strain>
    </source>
</reference>
<sequence>MRRRTRQLLVAAAAAVALAAAVGLQIRHEHAGLPQPLTRIDAAAVTTVGVRCRGCVTRRFEKAADGWHMREPYALPADAAAVEGLLAIAAVPVRTWYADGALDPSRLGLDPPLIELQLDAQRIAIGTTDVIDSDRYLGVDGRIARAPDRFSPRLLTVPEAELDRHLAPRGRALRAVDLIVGAQRRSGDAQAWRQAQAQRIDAPQAGIDASAASAHVQLHTADGETIGYRLLRRGDAYLALRDAPALIYVLDAATMAALLPDGVPTTP</sequence>
<protein>
    <recommendedName>
        <fullName evidence="4">DUF4340 domain-containing protein</fullName>
    </recommendedName>
</protein>
<keyword evidence="1" id="KW-0732">Signal</keyword>
<proteinExistence type="predicted"/>
<name>A0A2W5KEW2_9GAMM</name>
<dbReference type="AlphaFoldDB" id="A0A2W5KEW2"/>
<evidence type="ECO:0000313" key="2">
    <source>
        <dbReference type="EMBL" id="PZQ15401.1"/>
    </source>
</evidence>
<evidence type="ECO:0008006" key="4">
    <source>
        <dbReference type="Google" id="ProtNLM"/>
    </source>
</evidence>
<dbReference type="EMBL" id="QFPO01000006">
    <property type="protein sequence ID" value="PZQ15401.1"/>
    <property type="molecule type" value="Genomic_DNA"/>
</dbReference>
<organism evidence="2 3">
    <name type="scientific">Rhodanobacter denitrificans</name>
    <dbReference type="NCBI Taxonomy" id="666685"/>
    <lineage>
        <taxon>Bacteria</taxon>
        <taxon>Pseudomonadati</taxon>
        <taxon>Pseudomonadota</taxon>
        <taxon>Gammaproteobacteria</taxon>
        <taxon>Lysobacterales</taxon>
        <taxon>Rhodanobacteraceae</taxon>
        <taxon>Rhodanobacter</taxon>
    </lineage>
</organism>
<evidence type="ECO:0000256" key="1">
    <source>
        <dbReference type="SAM" id="SignalP"/>
    </source>
</evidence>